<feature type="binding site" evidence="11">
    <location>
        <begin position="96"/>
        <end position="103"/>
    </location>
    <ligand>
        <name>ATP</name>
        <dbReference type="ChEBI" id="CHEBI:30616"/>
    </ligand>
</feature>
<dbReference type="InterPro" id="IPR003593">
    <property type="entry name" value="AAA+_ATPase"/>
</dbReference>
<dbReference type="GO" id="GO:0005524">
    <property type="term" value="F:ATP binding"/>
    <property type="evidence" value="ECO:0007669"/>
    <property type="project" value="UniProtKB-UniRule"/>
</dbReference>
<evidence type="ECO:0000256" key="12">
    <source>
        <dbReference type="NCBIfam" id="TIGR00416"/>
    </source>
</evidence>
<keyword evidence="9 11" id="KW-0238">DNA-binding</keyword>
<evidence type="ECO:0000256" key="3">
    <source>
        <dbReference type="ARBA" id="ARBA00022763"/>
    </source>
</evidence>
<keyword evidence="8 11" id="KW-0346">Stress response</keyword>
<dbReference type="Proteomes" id="UP000176815">
    <property type="component" value="Unassembled WGS sequence"/>
</dbReference>
<dbReference type="GO" id="GO:0003684">
    <property type="term" value="F:damaged DNA binding"/>
    <property type="evidence" value="ECO:0007669"/>
    <property type="project" value="InterPro"/>
</dbReference>
<evidence type="ECO:0000256" key="2">
    <source>
        <dbReference type="ARBA" id="ARBA00022741"/>
    </source>
</evidence>
<keyword evidence="4 13" id="KW-0863">Zinc-finger</keyword>
<evidence type="ECO:0000313" key="15">
    <source>
        <dbReference type="EMBL" id="OGC77040.1"/>
    </source>
</evidence>
<evidence type="ECO:0000256" key="10">
    <source>
        <dbReference type="ARBA" id="ARBA00023204"/>
    </source>
</evidence>
<comment type="function">
    <text evidence="11">Plays a role in repairing double-strand DNA breaks, probably involving stabilizing or processing branched DNA or blocked replication forks.</text>
</comment>
<keyword evidence="6 13" id="KW-0862">Zinc</keyword>
<keyword evidence="10 11" id="KW-0234">DNA repair</keyword>
<dbReference type="InterPro" id="IPR027417">
    <property type="entry name" value="P-loop_NTPase"/>
</dbReference>
<sequence length="439" mass="47731">MSKIKTLYVCQNCSYTSAQWVGQCPGCGSWNTFAEEVQISSVARPSGSGKPGRNVQPVQLSTFATKSPKRISSNIEEFDRVLGGGFVPGQVILLGGEPGVGKSTLLTEIAKNMKGTNIMYVCGEESIDQIKLRTVRMEYPADNLYMLGETDVDTIINVMQTNKEITLVIVDSIQTLTSQELPGVAGSLTQVRGCSQLLTNTAKSTGVPIVLVGHVTKEGVVAGPKVLEHIVDTVLFLEGDSQHMYRILRTDKNRFGPVSEVGIFEMTEKSMMQVANPSELFLGQMLKKSSGSCITVVMEGQRPLLFEVQALCVRTAFGYPRRTASGYNVNRLQVLIALLEKRCNLNLSGHDVYLSIAGGFKVSEYASDLAVCLAIASSLKDVPLKPKTAAFGECGLNGEVRKVPHQEKRIKEAKKLGYTNVVNSDEIKSLKEAVDLLIK</sequence>
<comment type="domain">
    <text evidence="11">The middle region has homology to RecA with ATPase motifs including the RadA KNRFG motif, while the C-terminus is homologous to Lon protease.</text>
</comment>
<feature type="short sequence motif" description="RadA KNRFG motif" evidence="11">
    <location>
        <begin position="252"/>
        <end position="256"/>
    </location>
</feature>
<evidence type="ECO:0000313" key="16">
    <source>
        <dbReference type="Proteomes" id="UP000176815"/>
    </source>
</evidence>
<organism evidence="15 16">
    <name type="scientific">candidate division WWE3 bacterium RIFOXYD1_FULL_39_9</name>
    <dbReference type="NCBI Taxonomy" id="1802649"/>
    <lineage>
        <taxon>Bacteria</taxon>
        <taxon>Katanobacteria</taxon>
    </lineage>
</organism>
<dbReference type="GO" id="GO:0008270">
    <property type="term" value="F:zinc ion binding"/>
    <property type="evidence" value="ECO:0007669"/>
    <property type="project" value="UniProtKB-KW"/>
</dbReference>
<comment type="caution">
    <text evidence="15">The sequence shown here is derived from an EMBL/GenBank/DDBJ whole genome shotgun (WGS) entry which is preliminary data.</text>
</comment>
<dbReference type="PROSITE" id="PS50162">
    <property type="entry name" value="RECA_2"/>
    <property type="match status" value="1"/>
</dbReference>
<dbReference type="GO" id="GO:0016787">
    <property type="term" value="F:hydrolase activity"/>
    <property type="evidence" value="ECO:0007669"/>
    <property type="project" value="UniProtKB-KW"/>
</dbReference>
<dbReference type="InterPro" id="IPR020568">
    <property type="entry name" value="Ribosomal_Su5_D2-typ_SF"/>
</dbReference>
<dbReference type="InterPro" id="IPR041166">
    <property type="entry name" value="Rubredoxin_2"/>
</dbReference>
<dbReference type="SUPFAM" id="SSF52540">
    <property type="entry name" value="P-loop containing nucleoside triphosphate hydrolases"/>
    <property type="match status" value="1"/>
</dbReference>
<dbReference type="InterPro" id="IPR014721">
    <property type="entry name" value="Ribsml_uS5_D2-typ_fold_subgr"/>
</dbReference>
<dbReference type="Gene3D" id="3.30.230.10">
    <property type="match status" value="1"/>
</dbReference>
<dbReference type="SMART" id="SM00382">
    <property type="entry name" value="AAA"/>
    <property type="match status" value="1"/>
</dbReference>
<dbReference type="InterPro" id="IPR020588">
    <property type="entry name" value="RecA_ATP-bd"/>
</dbReference>
<evidence type="ECO:0000256" key="13">
    <source>
        <dbReference type="RuleBase" id="RU003555"/>
    </source>
</evidence>
<evidence type="ECO:0000256" key="8">
    <source>
        <dbReference type="ARBA" id="ARBA00023016"/>
    </source>
</evidence>
<protein>
    <recommendedName>
        <fullName evidence="11 12">DNA repair protein RadA</fullName>
    </recommendedName>
</protein>
<dbReference type="SUPFAM" id="SSF54211">
    <property type="entry name" value="Ribosomal protein S5 domain 2-like"/>
    <property type="match status" value="1"/>
</dbReference>
<evidence type="ECO:0000256" key="7">
    <source>
        <dbReference type="ARBA" id="ARBA00022840"/>
    </source>
</evidence>
<dbReference type="FunFam" id="3.40.50.300:FF:000050">
    <property type="entry name" value="DNA repair protein RadA"/>
    <property type="match status" value="1"/>
</dbReference>
<dbReference type="HAMAP" id="MF_01498">
    <property type="entry name" value="RadA_bact"/>
    <property type="match status" value="1"/>
</dbReference>
<evidence type="ECO:0000256" key="9">
    <source>
        <dbReference type="ARBA" id="ARBA00023125"/>
    </source>
</evidence>
<dbReference type="Gene3D" id="3.40.50.300">
    <property type="entry name" value="P-loop containing nucleotide triphosphate hydrolases"/>
    <property type="match status" value="1"/>
</dbReference>
<dbReference type="InterPro" id="IPR004504">
    <property type="entry name" value="DNA_repair_RadA"/>
</dbReference>
<keyword evidence="7 11" id="KW-0067">ATP-binding</keyword>
<keyword evidence="2 11" id="KW-0547">Nucleotide-binding</keyword>
<accession>A0A1F4X5R8</accession>
<evidence type="ECO:0000256" key="5">
    <source>
        <dbReference type="ARBA" id="ARBA00022801"/>
    </source>
</evidence>
<dbReference type="Pfam" id="PF13481">
    <property type="entry name" value="AAA_25"/>
    <property type="match status" value="1"/>
</dbReference>
<evidence type="ECO:0000256" key="4">
    <source>
        <dbReference type="ARBA" id="ARBA00022771"/>
    </source>
</evidence>
<dbReference type="NCBIfam" id="TIGR00416">
    <property type="entry name" value="sms"/>
    <property type="match status" value="1"/>
</dbReference>
<gene>
    <name evidence="11" type="primary">radA</name>
    <name evidence="15" type="ORF">A2619_01400</name>
</gene>
<reference evidence="15 16" key="1">
    <citation type="journal article" date="2016" name="Nat. Commun.">
        <title>Thousands of microbial genomes shed light on interconnected biogeochemical processes in an aquifer system.</title>
        <authorList>
            <person name="Anantharaman K."/>
            <person name="Brown C.T."/>
            <person name="Hug L.A."/>
            <person name="Sharon I."/>
            <person name="Castelle C.J."/>
            <person name="Probst A.J."/>
            <person name="Thomas B.C."/>
            <person name="Singh A."/>
            <person name="Wilkins M.J."/>
            <person name="Karaoz U."/>
            <person name="Brodie E.L."/>
            <person name="Williams K.H."/>
            <person name="Hubbard S.S."/>
            <person name="Banfield J.F."/>
        </authorList>
    </citation>
    <scope>NUCLEOTIDE SEQUENCE [LARGE SCALE GENOMIC DNA]</scope>
</reference>
<dbReference type="Pfam" id="PF18073">
    <property type="entry name" value="Zn_ribbon_LapB"/>
    <property type="match status" value="1"/>
</dbReference>
<keyword evidence="3 11" id="KW-0227">DNA damage</keyword>
<dbReference type="EMBL" id="MEWG01000027">
    <property type="protein sequence ID" value="OGC77040.1"/>
    <property type="molecule type" value="Genomic_DNA"/>
</dbReference>
<dbReference type="CDD" id="cd01121">
    <property type="entry name" value="RadA_SMS_N"/>
    <property type="match status" value="1"/>
</dbReference>
<evidence type="ECO:0000256" key="1">
    <source>
        <dbReference type="ARBA" id="ARBA00022723"/>
    </source>
</evidence>
<dbReference type="PANTHER" id="PTHR32472:SF10">
    <property type="entry name" value="DNA REPAIR PROTEIN RADA-LIKE PROTEIN"/>
    <property type="match status" value="1"/>
</dbReference>
<dbReference type="PRINTS" id="PR01874">
    <property type="entry name" value="DNAREPAIRADA"/>
</dbReference>
<name>A0A1F4X5R8_UNCKA</name>
<comment type="similarity">
    <text evidence="11 13">Belongs to the RecA family. RadA subfamily.</text>
</comment>
<feature type="region of interest" description="Lon-protease-like" evidence="11">
    <location>
        <begin position="351"/>
        <end position="439"/>
    </location>
</feature>
<evidence type="ECO:0000256" key="11">
    <source>
        <dbReference type="HAMAP-Rule" id="MF_01498"/>
    </source>
</evidence>
<evidence type="ECO:0000259" key="14">
    <source>
        <dbReference type="PROSITE" id="PS50162"/>
    </source>
</evidence>
<dbReference type="AlphaFoldDB" id="A0A1F4X5R8"/>
<dbReference type="GO" id="GO:0140664">
    <property type="term" value="F:ATP-dependent DNA damage sensor activity"/>
    <property type="evidence" value="ECO:0007669"/>
    <property type="project" value="InterPro"/>
</dbReference>
<evidence type="ECO:0000256" key="6">
    <source>
        <dbReference type="ARBA" id="ARBA00022833"/>
    </source>
</evidence>
<keyword evidence="5" id="KW-0378">Hydrolase</keyword>
<dbReference type="GO" id="GO:0000725">
    <property type="term" value="P:recombinational repair"/>
    <property type="evidence" value="ECO:0007669"/>
    <property type="project" value="UniProtKB-UniRule"/>
</dbReference>
<dbReference type="GO" id="GO:0005829">
    <property type="term" value="C:cytosol"/>
    <property type="evidence" value="ECO:0007669"/>
    <property type="project" value="TreeGrafter"/>
</dbReference>
<comment type="function">
    <text evidence="13">DNA-dependent ATPase involved in processing of recombination intermediates, plays a role in repairing DNA breaks. Stimulates the branch migration of RecA-mediated strand transfer reactions, allowing the 3' invading strand to extend heteroduplex DNA faster. Binds ssDNA in the presence of ADP but not other nucleotides, has ATPase activity that is stimulated by ssDNA and various branched DNA structures, but inhibited by SSB. Does not have RecA's homology-searching function.</text>
</comment>
<proteinExistence type="inferred from homology"/>
<keyword evidence="1 11" id="KW-0479">Metal-binding</keyword>
<feature type="domain" description="RecA family profile 1" evidence="14">
    <location>
        <begin position="67"/>
        <end position="215"/>
    </location>
</feature>
<dbReference type="PANTHER" id="PTHR32472">
    <property type="entry name" value="DNA REPAIR PROTEIN RADA"/>
    <property type="match status" value="1"/>
</dbReference>